<dbReference type="AlphaFoldDB" id="A0A0M3QVR2"/>
<feature type="compositionally biased region" description="Low complexity" evidence="1">
    <location>
        <begin position="361"/>
        <end position="373"/>
    </location>
</feature>
<dbReference type="OrthoDB" id="7880482at2759"/>
<dbReference type="OMA" id="YKVKWYR"/>
<feature type="region of interest" description="Disordered" evidence="1">
    <location>
        <begin position="361"/>
        <end position="380"/>
    </location>
</feature>
<protein>
    <submittedName>
        <fullName evidence="2">CG9173</fullName>
    </submittedName>
</protein>
<evidence type="ECO:0000256" key="1">
    <source>
        <dbReference type="SAM" id="MobiDB-lite"/>
    </source>
</evidence>
<dbReference type="Proteomes" id="UP000494163">
    <property type="component" value="Chromosome 3L"/>
</dbReference>
<proteinExistence type="predicted"/>
<feature type="region of interest" description="Disordered" evidence="1">
    <location>
        <begin position="407"/>
        <end position="428"/>
    </location>
</feature>
<sequence>MEKSKSKAVEKEGEKKCCCNCKQKLDPYQLFDDNIEDIAKSLAQIMIICGINTTKSYDAKSIIKRAFVYHEKLRTSCPPDPPQATHLHRDDLLQALRIKCEMENVEAMLTYAIIKRSFKAYFHGKPPTTISNPIMDAMTVHTQRAAWMHAAYKTARIFDSYKAAFFWAHKSYEKQICLVYRALYERMSARANPLMVPNCTCRNCSKQEVPGHMKPGERAHEKFKITDGTELPQACLLCGLQVPKLSPVVKVKAPRPILNHELKLPRCTKCNSPLLICECNIDQLTGEQYGECGQDSYKVKWYRLEQQTVPPWSGRKSEEDNDTTSYEDAAEPLTDWENHHCPIDCQHDSCSEASNVCQEQSRLSSSGDSTSSSFATCTDPESEDIVEKLEKYLNKLWAEEVAAKNNPNSYVTGNIYAPHPPCEPCHRK</sequence>
<dbReference type="STRING" id="30019.A0A0M3QVR2"/>
<feature type="compositionally biased region" description="Pro residues" evidence="1">
    <location>
        <begin position="418"/>
        <end position="428"/>
    </location>
</feature>
<keyword evidence="3" id="KW-1185">Reference proteome</keyword>
<reference evidence="2 3" key="1">
    <citation type="submission" date="2015-08" db="EMBL/GenBank/DDBJ databases">
        <title>Ancestral chromatin configuration constrains chromatin evolution on differentiating sex chromosomes in Drosophila.</title>
        <authorList>
            <person name="Zhou Q."/>
            <person name="Bachtrog D."/>
        </authorList>
    </citation>
    <scope>NUCLEOTIDE SEQUENCE [LARGE SCALE GENOMIC DNA]</scope>
    <source>
        <tissue evidence="2">Whole larvae</tissue>
    </source>
</reference>
<evidence type="ECO:0000313" key="2">
    <source>
        <dbReference type="EMBL" id="ALC42849.1"/>
    </source>
</evidence>
<dbReference type="EMBL" id="CP012525">
    <property type="protein sequence ID" value="ALC42849.1"/>
    <property type="molecule type" value="Genomic_DNA"/>
</dbReference>
<accession>A0A0M3QVR2</accession>
<organism evidence="2 3">
    <name type="scientific">Drosophila busckii</name>
    <name type="common">Fruit fly</name>
    <dbReference type="NCBI Taxonomy" id="30019"/>
    <lineage>
        <taxon>Eukaryota</taxon>
        <taxon>Metazoa</taxon>
        <taxon>Ecdysozoa</taxon>
        <taxon>Arthropoda</taxon>
        <taxon>Hexapoda</taxon>
        <taxon>Insecta</taxon>
        <taxon>Pterygota</taxon>
        <taxon>Neoptera</taxon>
        <taxon>Endopterygota</taxon>
        <taxon>Diptera</taxon>
        <taxon>Brachycera</taxon>
        <taxon>Muscomorpha</taxon>
        <taxon>Ephydroidea</taxon>
        <taxon>Drosophilidae</taxon>
        <taxon>Drosophila</taxon>
    </lineage>
</organism>
<gene>
    <name evidence="2" type="ORF">Dbus_chr3Lg15</name>
</gene>
<evidence type="ECO:0000313" key="3">
    <source>
        <dbReference type="Proteomes" id="UP000494163"/>
    </source>
</evidence>
<name>A0A0M3QVR2_DROBS</name>